<dbReference type="Proteomes" id="UP001244207">
    <property type="component" value="Unassembled WGS sequence"/>
</dbReference>
<protein>
    <submittedName>
        <fullName evidence="2">Uncharacterized protein</fullName>
    </submittedName>
</protein>
<comment type="caution">
    <text evidence="2">The sequence shown here is derived from an EMBL/GenBank/DDBJ whole genome shotgun (WGS) entry which is preliminary data.</text>
</comment>
<accession>A0AAD8UTN2</accession>
<evidence type="ECO:0000313" key="3">
    <source>
        <dbReference type="Proteomes" id="UP001244207"/>
    </source>
</evidence>
<feature type="compositionally biased region" description="Basic residues" evidence="1">
    <location>
        <begin position="226"/>
        <end position="235"/>
    </location>
</feature>
<proteinExistence type="predicted"/>
<evidence type="ECO:0000313" key="2">
    <source>
        <dbReference type="EMBL" id="KAK1726924.1"/>
    </source>
</evidence>
<dbReference type="EMBL" id="JAHMHS010000028">
    <property type="protein sequence ID" value="KAK1726924.1"/>
    <property type="molecule type" value="Genomic_DNA"/>
</dbReference>
<name>A0AAD8UTN2_GLOAC</name>
<keyword evidence="3" id="KW-1185">Reference proteome</keyword>
<feature type="compositionally biased region" description="Basic and acidic residues" evidence="1">
    <location>
        <begin position="209"/>
        <end position="225"/>
    </location>
</feature>
<dbReference type="AlphaFoldDB" id="A0AAD8UTN2"/>
<gene>
    <name evidence="2" type="ORF">BDZ83DRAFT_614370</name>
</gene>
<feature type="region of interest" description="Disordered" evidence="1">
    <location>
        <begin position="166"/>
        <end position="235"/>
    </location>
</feature>
<evidence type="ECO:0000256" key="1">
    <source>
        <dbReference type="SAM" id="MobiDB-lite"/>
    </source>
</evidence>
<dbReference type="RefSeq" id="XP_060366979.1">
    <property type="nucleotide sequence ID" value="XM_060507829.1"/>
</dbReference>
<reference evidence="2" key="1">
    <citation type="submission" date="2021-12" db="EMBL/GenBank/DDBJ databases">
        <title>Comparative genomics, transcriptomics and evolutionary studies reveal genomic signatures of adaptation to plant cell wall in hemibiotrophic fungi.</title>
        <authorList>
            <consortium name="DOE Joint Genome Institute"/>
            <person name="Baroncelli R."/>
            <person name="Diaz J.F."/>
            <person name="Benocci T."/>
            <person name="Peng M."/>
            <person name="Battaglia E."/>
            <person name="Haridas S."/>
            <person name="Andreopoulos W."/>
            <person name="Labutti K."/>
            <person name="Pangilinan J."/>
            <person name="Floch G.L."/>
            <person name="Makela M.R."/>
            <person name="Henrissat B."/>
            <person name="Grigoriev I.V."/>
            <person name="Crouch J.A."/>
            <person name="De Vries R.P."/>
            <person name="Sukno S.A."/>
            <person name="Thon M.R."/>
        </authorList>
    </citation>
    <scope>NUCLEOTIDE SEQUENCE</scope>
    <source>
        <strain evidence="2">CBS 112980</strain>
    </source>
</reference>
<dbReference type="GeneID" id="85391728"/>
<organism evidence="2 3">
    <name type="scientific">Glomerella acutata</name>
    <name type="common">Colletotrichum acutatum</name>
    <dbReference type="NCBI Taxonomy" id="27357"/>
    <lineage>
        <taxon>Eukaryota</taxon>
        <taxon>Fungi</taxon>
        <taxon>Dikarya</taxon>
        <taxon>Ascomycota</taxon>
        <taxon>Pezizomycotina</taxon>
        <taxon>Sordariomycetes</taxon>
        <taxon>Hypocreomycetidae</taxon>
        <taxon>Glomerellales</taxon>
        <taxon>Glomerellaceae</taxon>
        <taxon>Colletotrichum</taxon>
        <taxon>Colletotrichum acutatum species complex</taxon>
    </lineage>
</organism>
<sequence length="235" mass="26500">MSCISSREGVCRIISRAPAYEKNRENGEETRKKGFFSVLTRRWSIRTTPRTLSDLAVSVHPDEGAQEFKGVERAYDLSDRPVNHESVNQIKAGKQKKMVFVIHQEHPLGCRKEYTRVTANKPHRGGEGGKPDVSMPSCLNSPPGIPASRLFASLFSRRLAPTLQVLPPPPSSRLERTTLPVDGSWPSSKRVGTWTTNPSIPACTALPTTREKVRRSERLRWGEKREKRKRRTAYA</sequence>